<accession>A0A433D1B8</accession>
<feature type="region of interest" description="Disordered" evidence="1">
    <location>
        <begin position="501"/>
        <end position="532"/>
    </location>
</feature>
<dbReference type="OrthoDB" id="5570013at2759"/>
<keyword evidence="2" id="KW-0812">Transmembrane</keyword>
<dbReference type="InterPro" id="IPR025164">
    <property type="entry name" value="Toastrack_DUF4097"/>
</dbReference>
<comment type="caution">
    <text evidence="4">The sequence shown here is derived from an EMBL/GenBank/DDBJ whole genome shotgun (WGS) entry which is preliminary data.</text>
</comment>
<feature type="compositionally biased region" description="Low complexity" evidence="1">
    <location>
        <begin position="507"/>
        <end position="520"/>
    </location>
</feature>
<keyword evidence="2" id="KW-1133">Transmembrane helix</keyword>
<dbReference type="Pfam" id="PF13349">
    <property type="entry name" value="DUF4097"/>
    <property type="match status" value="1"/>
</dbReference>
<gene>
    <name evidence="4" type="ORF">BC936DRAFT_149199</name>
</gene>
<feature type="region of interest" description="Disordered" evidence="1">
    <location>
        <begin position="1"/>
        <end position="41"/>
    </location>
</feature>
<evidence type="ECO:0000256" key="2">
    <source>
        <dbReference type="SAM" id="Phobius"/>
    </source>
</evidence>
<evidence type="ECO:0000256" key="1">
    <source>
        <dbReference type="SAM" id="MobiDB-lite"/>
    </source>
</evidence>
<dbReference type="EMBL" id="RBNI01008579">
    <property type="protein sequence ID" value="RUP44632.1"/>
    <property type="molecule type" value="Genomic_DNA"/>
</dbReference>
<keyword evidence="5" id="KW-1185">Reference proteome</keyword>
<feature type="domain" description="DUF4097" evidence="3">
    <location>
        <begin position="318"/>
        <end position="435"/>
    </location>
</feature>
<dbReference type="Proteomes" id="UP000268093">
    <property type="component" value="Unassembled WGS sequence"/>
</dbReference>
<reference evidence="4 5" key="1">
    <citation type="journal article" date="2018" name="New Phytol.">
        <title>Phylogenomics of Endogonaceae and evolution of mycorrhizas within Mucoromycota.</title>
        <authorList>
            <person name="Chang Y."/>
            <person name="Desiro A."/>
            <person name="Na H."/>
            <person name="Sandor L."/>
            <person name="Lipzen A."/>
            <person name="Clum A."/>
            <person name="Barry K."/>
            <person name="Grigoriev I.V."/>
            <person name="Martin F.M."/>
            <person name="Stajich J.E."/>
            <person name="Smith M.E."/>
            <person name="Bonito G."/>
            <person name="Spatafora J.W."/>
        </authorList>
    </citation>
    <scope>NUCLEOTIDE SEQUENCE [LARGE SCALE GENOMIC DNA]</scope>
    <source>
        <strain evidence="4 5">GMNB39</strain>
    </source>
</reference>
<feature type="transmembrane region" description="Helical" evidence="2">
    <location>
        <begin position="64"/>
        <end position="88"/>
    </location>
</feature>
<keyword evidence="2" id="KW-0472">Membrane</keyword>
<evidence type="ECO:0000259" key="3">
    <source>
        <dbReference type="Pfam" id="PF13349"/>
    </source>
</evidence>
<evidence type="ECO:0000313" key="5">
    <source>
        <dbReference type="Proteomes" id="UP000268093"/>
    </source>
</evidence>
<dbReference type="AlphaFoldDB" id="A0A433D1B8"/>
<organism evidence="4 5">
    <name type="scientific">Jimgerdemannia flammicorona</name>
    <dbReference type="NCBI Taxonomy" id="994334"/>
    <lineage>
        <taxon>Eukaryota</taxon>
        <taxon>Fungi</taxon>
        <taxon>Fungi incertae sedis</taxon>
        <taxon>Mucoromycota</taxon>
        <taxon>Mucoromycotina</taxon>
        <taxon>Endogonomycetes</taxon>
        <taxon>Endogonales</taxon>
        <taxon>Endogonaceae</taxon>
        <taxon>Jimgerdemannia</taxon>
    </lineage>
</organism>
<name>A0A433D1B8_9FUNG</name>
<protein>
    <recommendedName>
        <fullName evidence="3">DUF4097 domain-containing protein</fullName>
    </recommendedName>
</protein>
<evidence type="ECO:0000313" key="4">
    <source>
        <dbReference type="EMBL" id="RUP44632.1"/>
    </source>
</evidence>
<sequence>MTAKTAVVEPPQQPRNTPYASSDHEYDPVLENDPTTPPPYPGYGTLPAPVVVKVYRRRLTACAIACRFFLFIFLLSSLSSLIALQISYGGGGLVDRDDPGHGHPVYLCRIGQGTLWEGSQNITSTVSEFTSLAVELQGTISKGHVSILHARNTNVTSAMIQMAVYYSPNINPSTISKHIVNDAGTYRHTLITPDQLKWSQCLTVRWIVVLPSAWADANALGVDVRNSHVEIAVEDLPFQEISIRTTNAWIEAKGLAAAAVHLESTNGKIHGQVSAGRELSVKTSNGLIDMTARNQSTETVSVHTTNGPVRGSYLAKRSVVLETTNGPVDAQTEAETVTVRSTNGAIRGSYHAVKALKIDTTNAPVEVEAKAEEVEVRTTNGKISGSYLSTLVMDARTTNGGILMEARGKEIMLKSTNGRIDGKFVVGSKIDVETSNNPINVDVSLLEEARFPTVKAVTSYGNSMVILVGAILPAISRIFFLPRYFMSPLTSAVTSTFRPRTARPGCRTASATSTVAASRTFPSRRTPARPSPGIRAMSIHVARL</sequence>
<proteinExistence type="predicted"/>